<evidence type="ECO:0000313" key="1">
    <source>
        <dbReference type="EMBL" id="PIN21959.1"/>
    </source>
</evidence>
<comment type="caution">
    <text evidence="1">The sequence shown here is derived from an EMBL/GenBank/DDBJ whole genome shotgun (WGS) entry which is preliminary data.</text>
</comment>
<dbReference type="AlphaFoldDB" id="A0A2G9HWR6"/>
<proteinExistence type="predicted"/>
<gene>
    <name evidence="1" type="ORF">CDL12_05335</name>
</gene>
<sequence>MLQVYVNIVFNRCSSNHIIRDNNNINLRQTSDKKIKVYIEASCLLMMTNDNLS</sequence>
<organism evidence="1 2">
    <name type="scientific">Handroanthus impetiginosus</name>
    <dbReference type="NCBI Taxonomy" id="429701"/>
    <lineage>
        <taxon>Eukaryota</taxon>
        <taxon>Viridiplantae</taxon>
        <taxon>Streptophyta</taxon>
        <taxon>Embryophyta</taxon>
        <taxon>Tracheophyta</taxon>
        <taxon>Spermatophyta</taxon>
        <taxon>Magnoliopsida</taxon>
        <taxon>eudicotyledons</taxon>
        <taxon>Gunneridae</taxon>
        <taxon>Pentapetalae</taxon>
        <taxon>asterids</taxon>
        <taxon>lamiids</taxon>
        <taxon>Lamiales</taxon>
        <taxon>Bignoniaceae</taxon>
        <taxon>Crescentiina</taxon>
        <taxon>Tabebuia alliance</taxon>
        <taxon>Handroanthus</taxon>
    </lineage>
</organism>
<keyword evidence="2" id="KW-1185">Reference proteome</keyword>
<reference evidence="2" key="1">
    <citation type="journal article" date="2018" name="Gigascience">
        <title>Genome assembly of the Pink Ipe (Handroanthus impetiginosus, Bignoniaceae), a highly valued, ecologically keystone Neotropical timber forest tree.</title>
        <authorList>
            <person name="Silva-Junior O.B."/>
            <person name="Grattapaglia D."/>
            <person name="Novaes E."/>
            <person name="Collevatti R.G."/>
        </authorList>
    </citation>
    <scope>NUCLEOTIDE SEQUENCE [LARGE SCALE GENOMIC DNA]</scope>
    <source>
        <strain evidence="2">cv. UFG-1</strain>
    </source>
</reference>
<evidence type="ECO:0000313" key="2">
    <source>
        <dbReference type="Proteomes" id="UP000231279"/>
    </source>
</evidence>
<dbReference type="Proteomes" id="UP000231279">
    <property type="component" value="Unassembled WGS sequence"/>
</dbReference>
<protein>
    <submittedName>
        <fullName evidence="1">Uncharacterized protein</fullName>
    </submittedName>
</protein>
<accession>A0A2G9HWR6</accession>
<dbReference type="EMBL" id="NKXS01000854">
    <property type="protein sequence ID" value="PIN21959.1"/>
    <property type="molecule type" value="Genomic_DNA"/>
</dbReference>
<name>A0A2G9HWR6_9LAMI</name>